<name>A0A8S9U045_PHYIN</name>
<dbReference type="AlphaFoldDB" id="A0A8S9U045"/>
<protein>
    <submittedName>
        <fullName evidence="2">Putative ISXO2-like transposase domain-containing protein</fullName>
    </submittedName>
</protein>
<evidence type="ECO:0000313" key="3">
    <source>
        <dbReference type="Proteomes" id="UP000704712"/>
    </source>
</evidence>
<evidence type="ECO:0000313" key="2">
    <source>
        <dbReference type="EMBL" id="KAF4134425.1"/>
    </source>
</evidence>
<organism evidence="2 3">
    <name type="scientific">Phytophthora infestans</name>
    <name type="common">Potato late blight agent</name>
    <name type="synonym">Botrytis infestans</name>
    <dbReference type="NCBI Taxonomy" id="4787"/>
    <lineage>
        <taxon>Eukaryota</taxon>
        <taxon>Sar</taxon>
        <taxon>Stramenopiles</taxon>
        <taxon>Oomycota</taxon>
        <taxon>Peronosporomycetes</taxon>
        <taxon>Peronosporales</taxon>
        <taxon>Peronosporaceae</taxon>
        <taxon>Phytophthora</taxon>
    </lineage>
</organism>
<reference evidence="2" key="1">
    <citation type="submission" date="2020-03" db="EMBL/GenBank/DDBJ databases">
        <title>Hybrid Assembly of Korean Phytophthora infestans isolates.</title>
        <authorList>
            <person name="Prokchorchik M."/>
            <person name="Lee Y."/>
            <person name="Seo J."/>
            <person name="Cho J.-H."/>
            <person name="Park Y.-E."/>
            <person name="Jang D.-C."/>
            <person name="Im J.-S."/>
            <person name="Choi J.-G."/>
            <person name="Park H.-J."/>
            <person name="Lee G.-B."/>
            <person name="Lee Y.-G."/>
            <person name="Hong S.-Y."/>
            <person name="Cho K."/>
            <person name="Sohn K.H."/>
        </authorList>
    </citation>
    <scope>NUCLEOTIDE SEQUENCE</scope>
    <source>
        <strain evidence="2">KR_2_A2</strain>
    </source>
</reference>
<feature type="non-terminal residue" evidence="2">
    <location>
        <position position="215"/>
    </location>
</feature>
<gene>
    <name evidence="2" type="ORF">GN958_ATG16360</name>
</gene>
<comment type="caution">
    <text evidence="2">The sequence shown here is derived from an EMBL/GenBank/DDBJ whole genome shotgun (WGS) entry which is preliminary data.</text>
</comment>
<feature type="compositionally biased region" description="Low complexity" evidence="1">
    <location>
        <begin position="14"/>
        <end position="25"/>
    </location>
</feature>
<sequence length="215" mass="23709">SPTQSKPATPPQPTTSMATTTNSTTTDAVTGMHPDPSPYAYHLSHQAFSFDNVMRATVDKRNCVAYCEVRGMLASSMLCSNCDGSMNLCEPASGAKGWRWRCSRKGCQKERRLRAGSFFSKSKLSLCQCANVAMAGTGVSDKTVTDWYSFCRDICSKATLVCPMQIGGPGHIVEIDETSVKKKKQVQPWCLSRGLLAVRWGRPYVRSLVWRPIVR</sequence>
<dbReference type="Proteomes" id="UP000704712">
    <property type="component" value="Unassembled WGS sequence"/>
</dbReference>
<evidence type="ECO:0000256" key="1">
    <source>
        <dbReference type="SAM" id="MobiDB-lite"/>
    </source>
</evidence>
<accession>A0A8S9U045</accession>
<dbReference type="EMBL" id="JAACNO010002287">
    <property type="protein sequence ID" value="KAF4134425.1"/>
    <property type="molecule type" value="Genomic_DNA"/>
</dbReference>
<feature type="region of interest" description="Disordered" evidence="1">
    <location>
        <begin position="1"/>
        <end position="25"/>
    </location>
</feature>
<proteinExistence type="predicted"/>